<dbReference type="InterPro" id="IPR036388">
    <property type="entry name" value="WH-like_DNA-bd_sf"/>
</dbReference>
<dbReference type="InterPro" id="IPR013325">
    <property type="entry name" value="RNA_pol_sigma_r2"/>
</dbReference>
<dbReference type="GO" id="GO:0006352">
    <property type="term" value="P:DNA-templated transcription initiation"/>
    <property type="evidence" value="ECO:0007669"/>
    <property type="project" value="InterPro"/>
</dbReference>
<evidence type="ECO:0000256" key="1">
    <source>
        <dbReference type="ARBA" id="ARBA00010641"/>
    </source>
</evidence>
<keyword evidence="8" id="KW-1185">Reference proteome</keyword>
<dbReference type="InterPro" id="IPR007627">
    <property type="entry name" value="RNA_pol_sigma70_r2"/>
</dbReference>
<evidence type="ECO:0000256" key="3">
    <source>
        <dbReference type="ARBA" id="ARBA00023082"/>
    </source>
</evidence>
<feature type="domain" description="RNA polymerase sigma-70 region 2" evidence="5">
    <location>
        <begin position="23"/>
        <end position="89"/>
    </location>
</feature>
<dbReference type="SUPFAM" id="SSF88659">
    <property type="entry name" value="Sigma3 and sigma4 domains of RNA polymerase sigma factors"/>
    <property type="match status" value="1"/>
</dbReference>
<dbReference type="Proteomes" id="UP000003688">
    <property type="component" value="Unassembled WGS sequence"/>
</dbReference>
<dbReference type="InterPro" id="IPR013324">
    <property type="entry name" value="RNA_pol_sigma_r3/r4-like"/>
</dbReference>
<evidence type="ECO:0000313" key="8">
    <source>
        <dbReference type="Proteomes" id="UP000003688"/>
    </source>
</evidence>
<comment type="caution">
    <text evidence="7">The sequence shown here is derived from an EMBL/GenBank/DDBJ whole genome shotgun (WGS) entry which is preliminary data.</text>
</comment>
<dbReference type="InterPro" id="IPR013249">
    <property type="entry name" value="RNA_pol_sigma70_r4_t2"/>
</dbReference>
<protein>
    <submittedName>
        <fullName evidence="7">RNA polymerase, sigma-24 subunit, ECF subfamily</fullName>
    </submittedName>
</protein>
<dbReference type="EMBL" id="ABOX02000013">
    <property type="protein sequence ID" value="EEF60849.1"/>
    <property type="molecule type" value="Genomic_DNA"/>
</dbReference>
<dbReference type="Gene3D" id="1.10.10.10">
    <property type="entry name" value="Winged helix-like DNA-binding domain superfamily/Winged helix DNA-binding domain"/>
    <property type="match status" value="1"/>
</dbReference>
<keyword evidence="2" id="KW-0805">Transcription regulation</keyword>
<gene>
    <name evidence="7" type="ORF">Cflav_PD4018</name>
</gene>
<dbReference type="SUPFAM" id="SSF88946">
    <property type="entry name" value="Sigma2 domain of RNA polymerase sigma factors"/>
    <property type="match status" value="1"/>
</dbReference>
<evidence type="ECO:0000259" key="6">
    <source>
        <dbReference type="Pfam" id="PF08281"/>
    </source>
</evidence>
<dbReference type="Pfam" id="PF04542">
    <property type="entry name" value="Sigma70_r2"/>
    <property type="match status" value="1"/>
</dbReference>
<dbReference type="OrthoDB" id="273082at2"/>
<organism evidence="7 8">
    <name type="scientific">Pedosphaera parvula (strain Ellin514)</name>
    <dbReference type="NCBI Taxonomy" id="320771"/>
    <lineage>
        <taxon>Bacteria</taxon>
        <taxon>Pseudomonadati</taxon>
        <taxon>Verrucomicrobiota</taxon>
        <taxon>Pedosphaerae</taxon>
        <taxon>Pedosphaerales</taxon>
        <taxon>Pedosphaeraceae</taxon>
        <taxon>Pedosphaera</taxon>
    </lineage>
</organism>
<reference evidence="7 8" key="1">
    <citation type="journal article" date="2011" name="J. Bacteriol.">
        <title>Genome sequence of 'Pedosphaera parvula' Ellin514, an aerobic Verrucomicrobial isolate from pasture soil.</title>
        <authorList>
            <person name="Kant R."/>
            <person name="van Passel M.W."/>
            <person name="Sangwan P."/>
            <person name="Palva A."/>
            <person name="Lucas S."/>
            <person name="Copeland A."/>
            <person name="Lapidus A."/>
            <person name="Glavina Del Rio T."/>
            <person name="Dalin E."/>
            <person name="Tice H."/>
            <person name="Bruce D."/>
            <person name="Goodwin L."/>
            <person name="Pitluck S."/>
            <person name="Chertkov O."/>
            <person name="Larimer F.W."/>
            <person name="Land M.L."/>
            <person name="Hauser L."/>
            <person name="Brettin T.S."/>
            <person name="Detter J.C."/>
            <person name="Han S."/>
            <person name="de Vos W.M."/>
            <person name="Janssen P.H."/>
            <person name="Smidt H."/>
        </authorList>
    </citation>
    <scope>NUCLEOTIDE SEQUENCE [LARGE SCALE GENOMIC DNA]</scope>
    <source>
        <strain evidence="7 8">Ellin514</strain>
    </source>
</reference>
<dbReference type="PANTHER" id="PTHR43133:SF51">
    <property type="entry name" value="RNA POLYMERASE SIGMA FACTOR"/>
    <property type="match status" value="1"/>
</dbReference>
<keyword evidence="3" id="KW-0731">Sigma factor</keyword>
<keyword evidence="4" id="KW-0804">Transcription</keyword>
<sequence length="182" mass="20911">MSYQEEQLCERAKAGDMAAASELVTLHYQRVYAFLRRLCGNDQDAEDLTQKTFARVWTSLASFRGRSSFSTWVHGIAYHVCIDARRKRNHLDTMTEEWWETCVAEGPSPLENTAEREMATQLYSWVETLESGVREVVHLHYYQGLSLQETAEVLGIATSTVKYRLRQALETLKAKTEKIPTN</sequence>
<dbReference type="RefSeq" id="WP_007415024.1">
    <property type="nucleotide sequence ID" value="NZ_ABOX02000013.1"/>
</dbReference>
<evidence type="ECO:0000313" key="7">
    <source>
        <dbReference type="EMBL" id="EEF60849.1"/>
    </source>
</evidence>
<evidence type="ECO:0000256" key="4">
    <source>
        <dbReference type="ARBA" id="ARBA00023163"/>
    </source>
</evidence>
<evidence type="ECO:0000256" key="2">
    <source>
        <dbReference type="ARBA" id="ARBA00023015"/>
    </source>
</evidence>
<dbReference type="InterPro" id="IPR039425">
    <property type="entry name" value="RNA_pol_sigma-70-like"/>
</dbReference>
<dbReference type="STRING" id="320771.Cflav_PD4018"/>
<dbReference type="Pfam" id="PF08281">
    <property type="entry name" value="Sigma70_r4_2"/>
    <property type="match status" value="1"/>
</dbReference>
<dbReference type="GO" id="GO:0003677">
    <property type="term" value="F:DNA binding"/>
    <property type="evidence" value="ECO:0007669"/>
    <property type="project" value="InterPro"/>
</dbReference>
<dbReference type="InterPro" id="IPR014284">
    <property type="entry name" value="RNA_pol_sigma-70_dom"/>
</dbReference>
<dbReference type="NCBIfam" id="TIGR02937">
    <property type="entry name" value="sigma70-ECF"/>
    <property type="match status" value="1"/>
</dbReference>
<dbReference type="AlphaFoldDB" id="B9XGS8"/>
<accession>B9XGS8</accession>
<dbReference type="PANTHER" id="PTHR43133">
    <property type="entry name" value="RNA POLYMERASE ECF-TYPE SIGMA FACTO"/>
    <property type="match status" value="1"/>
</dbReference>
<proteinExistence type="inferred from homology"/>
<dbReference type="CDD" id="cd06171">
    <property type="entry name" value="Sigma70_r4"/>
    <property type="match status" value="1"/>
</dbReference>
<evidence type="ECO:0000259" key="5">
    <source>
        <dbReference type="Pfam" id="PF04542"/>
    </source>
</evidence>
<dbReference type="Gene3D" id="1.10.1740.10">
    <property type="match status" value="1"/>
</dbReference>
<dbReference type="GO" id="GO:0016987">
    <property type="term" value="F:sigma factor activity"/>
    <property type="evidence" value="ECO:0007669"/>
    <property type="project" value="UniProtKB-KW"/>
</dbReference>
<name>B9XGS8_PEDPL</name>
<feature type="domain" description="RNA polymerase sigma factor 70 region 4 type 2" evidence="6">
    <location>
        <begin position="123"/>
        <end position="172"/>
    </location>
</feature>
<comment type="similarity">
    <text evidence="1">Belongs to the sigma-70 factor family. ECF subfamily.</text>
</comment>